<feature type="domain" description="F-box associated beta-propeller type 3" evidence="1">
    <location>
        <begin position="1"/>
        <end position="119"/>
    </location>
</feature>
<organism evidence="2 3">
    <name type="scientific">Cinchona calisaya</name>
    <dbReference type="NCBI Taxonomy" id="153742"/>
    <lineage>
        <taxon>Eukaryota</taxon>
        <taxon>Viridiplantae</taxon>
        <taxon>Streptophyta</taxon>
        <taxon>Embryophyta</taxon>
        <taxon>Tracheophyta</taxon>
        <taxon>Spermatophyta</taxon>
        <taxon>Magnoliopsida</taxon>
        <taxon>eudicotyledons</taxon>
        <taxon>Gunneridae</taxon>
        <taxon>Pentapetalae</taxon>
        <taxon>asterids</taxon>
        <taxon>lamiids</taxon>
        <taxon>Gentianales</taxon>
        <taxon>Rubiaceae</taxon>
        <taxon>Cinchonoideae</taxon>
        <taxon>Cinchoneae</taxon>
        <taxon>Cinchona</taxon>
    </lineage>
</organism>
<dbReference type="Pfam" id="PF08268">
    <property type="entry name" value="FBA_3"/>
    <property type="match status" value="1"/>
</dbReference>
<dbReference type="AlphaFoldDB" id="A0ABD2YYQ1"/>
<evidence type="ECO:0000313" key="2">
    <source>
        <dbReference type="EMBL" id="KAL3510648.1"/>
    </source>
</evidence>
<proteinExistence type="predicted"/>
<gene>
    <name evidence="2" type="ORF">ACH5RR_030049</name>
</gene>
<comment type="caution">
    <text evidence="2">The sequence shown here is derived from an EMBL/GenBank/DDBJ whole genome shotgun (WGS) entry which is preliminary data.</text>
</comment>
<sequence length="143" mass="16075">MNGTLYWVNKMPNQCAKMISFRLNQEKFQFVKPPQGVDHSSLLHSSRLKLAQFRGRIAMLCGITSNPGCHIVVHMLEDHEGSLYSKHVITFPPDPEFEGFATIGTITVGNLPTGQLLLPNYIPKFLPNNSGESFLPVYAYDHE</sequence>
<protein>
    <recommendedName>
        <fullName evidence="1">F-box associated beta-propeller type 3 domain-containing protein</fullName>
    </recommendedName>
</protein>
<evidence type="ECO:0000259" key="1">
    <source>
        <dbReference type="Pfam" id="PF08268"/>
    </source>
</evidence>
<dbReference type="EMBL" id="JBJUIK010000012">
    <property type="protein sequence ID" value="KAL3510648.1"/>
    <property type="molecule type" value="Genomic_DNA"/>
</dbReference>
<dbReference type="Proteomes" id="UP001630127">
    <property type="component" value="Unassembled WGS sequence"/>
</dbReference>
<dbReference type="InterPro" id="IPR013187">
    <property type="entry name" value="F-box-assoc_dom_typ3"/>
</dbReference>
<name>A0ABD2YYQ1_9GENT</name>
<accession>A0ABD2YYQ1</accession>
<evidence type="ECO:0000313" key="3">
    <source>
        <dbReference type="Proteomes" id="UP001630127"/>
    </source>
</evidence>
<reference evidence="2 3" key="1">
    <citation type="submission" date="2024-11" db="EMBL/GenBank/DDBJ databases">
        <title>A near-complete genome assembly of Cinchona calisaya.</title>
        <authorList>
            <person name="Lian D.C."/>
            <person name="Zhao X.W."/>
            <person name="Wei L."/>
        </authorList>
    </citation>
    <scope>NUCLEOTIDE SEQUENCE [LARGE SCALE GENOMIC DNA]</scope>
    <source>
        <tissue evidence="2">Nenye</tissue>
    </source>
</reference>
<keyword evidence="3" id="KW-1185">Reference proteome</keyword>